<evidence type="ECO:0000256" key="3">
    <source>
        <dbReference type="ARBA" id="ARBA00022989"/>
    </source>
</evidence>
<evidence type="ECO:0000259" key="6">
    <source>
        <dbReference type="PROSITE" id="PS52015"/>
    </source>
</evidence>
<reference evidence="7 8" key="1">
    <citation type="submission" date="2016-10" db="EMBL/GenBank/DDBJ databases">
        <authorList>
            <person name="de Groot N.N."/>
        </authorList>
    </citation>
    <scope>NUCLEOTIDE SEQUENCE [LARGE SCALE GENOMIC DNA]</scope>
    <source>
        <strain evidence="7 8">DSM 5885</strain>
    </source>
</reference>
<dbReference type="InterPro" id="IPR037682">
    <property type="entry name" value="TonB_C"/>
</dbReference>
<dbReference type="NCBIfam" id="TIGR01352">
    <property type="entry name" value="tonB_Cterm"/>
    <property type="match status" value="1"/>
</dbReference>
<organism evidence="7 8">
    <name type="scientific">Propionivibrio dicarboxylicus</name>
    <dbReference type="NCBI Taxonomy" id="83767"/>
    <lineage>
        <taxon>Bacteria</taxon>
        <taxon>Pseudomonadati</taxon>
        <taxon>Pseudomonadota</taxon>
        <taxon>Betaproteobacteria</taxon>
        <taxon>Rhodocyclales</taxon>
        <taxon>Rhodocyclaceae</taxon>
        <taxon>Propionivibrio</taxon>
    </lineage>
</organism>
<protein>
    <submittedName>
        <fullName evidence="7">TonB protein C-terminal</fullName>
    </submittedName>
</protein>
<dbReference type="RefSeq" id="WP_091938527.1">
    <property type="nucleotide sequence ID" value="NZ_FNCY01000012.1"/>
</dbReference>
<dbReference type="GO" id="GO:0016020">
    <property type="term" value="C:membrane"/>
    <property type="evidence" value="ECO:0007669"/>
    <property type="project" value="UniProtKB-SubCell"/>
</dbReference>
<evidence type="ECO:0000256" key="2">
    <source>
        <dbReference type="ARBA" id="ARBA00022692"/>
    </source>
</evidence>
<accession>A0A1G8HHJ5</accession>
<dbReference type="GO" id="GO:0055085">
    <property type="term" value="P:transmembrane transport"/>
    <property type="evidence" value="ECO:0007669"/>
    <property type="project" value="InterPro"/>
</dbReference>
<evidence type="ECO:0000256" key="4">
    <source>
        <dbReference type="ARBA" id="ARBA00023136"/>
    </source>
</evidence>
<keyword evidence="4" id="KW-0472">Membrane</keyword>
<name>A0A1G8HHJ5_9RHOO</name>
<evidence type="ECO:0000256" key="5">
    <source>
        <dbReference type="SAM" id="MobiDB-lite"/>
    </source>
</evidence>
<evidence type="ECO:0000313" key="8">
    <source>
        <dbReference type="Proteomes" id="UP000198607"/>
    </source>
</evidence>
<keyword evidence="3" id="KW-1133">Transmembrane helix</keyword>
<dbReference type="Gene3D" id="3.30.1150.10">
    <property type="match status" value="1"/>
</dbReference>
<keyword evidence="8" id="KW-1185">Reference proteome</keyword>
<dbReference type="InterPro" id="IPR006260">
    <property type="entry name" value="TonB/TolA_C"/>
</dbReference>
<dbReference type="SUPFAM" id="SSF74653">
    <property type="entry name" value="TolA/TonB C-terminal domain"/>
    <property type="match status" value="1"/>
</dbReference>
<evidence type="ECO:0000313" key="7">
    <source>
        <dbReference type="EMBL" id="SDI06126.1"/>
    </source>
</evidence>
<feature type="region of interest" description="Disordered" evidence="5">
    <location>
        <begin position="57"/>
        <end position="81"/>
    </location>
</feature>
<evidence type="ECO:0000256" key="1">
    <source>
        <dbReference type="ARBA" id="ARBA00004167"/>
    </source>
</evidence>
<dbReference type="EMBL" id="FNCY01000012">
    <property type="protein sequence ID" value="SDI06126.1"/>
    <property type="molecule type" value="Genomic_DNA"/>
</dbReference>
<dbReference type="STRING" id="83767.SAMN05660652_02800"/>
<comment type="subcellular location">
    <subcellularLocation>
        <location evidence="1">Membrane</location>
        <topology evidence="1">Single-pass membrane protein</topology>
    </subcellularLocation>
</comment>
<dbReference type="AlphaFoldDB" id="A0A1G8HHJ5"/>
<gene>
    <name evidence="7" type="ORF">SAMN05660652_02800</name>
</gene>
<dbReference type="Proteomes" id="UP000198607">
    <property type="component" value="Unassembled WGS sequence"/>
</dbReference>
<feature type="domain" description="TonB C-terminal" evidence="6">
    <location>
        <begin position="127"/>
        <end position="219"/>
    </location>
</feature>
<sequence length="219" mass="23597">MFQRLPRALVGALLLSLVAHLVLLIGMPRDSLFWLGRVPVDEVSGRFDARLQTAARTVTDGHARNGGGAAPRRHEAESPVPLIRSAATRRGESRRLVATVHAAPETMVSNTLSADRADGIDADDMRAYRFNLALAARQGLSAIAAEGDEHRQGRVDVSVTLRGSRVAAEVVVHRSSGQPALDRDAVRMMARAVALADLPRGMSGRDFRLVLPLLFGTVE</sequence>
<dbReference type="PROSITE" id="PS52015">
    <property type="entry name" value="TONB_CTD"/>
    <property type="match status" value="1"/>
</dbReference>
<dbReference type="Pfam" id="PF03544">
    <property type="entry name" value="TonB_C"/>
    <property type="match status" value="1"/>
</dbReference>
<keyword evidence="2" id="KW-0812">Transmembrane</keyword>
<proteinExistence type="predicted"/>